<dbReference type="PANTHER" id="PTHR30399">
    <property type="entry name" value="UNCHARACTERIZED PROTEIN YGJP"/>
    <property type="match status" value="1"/>
</dbReference>
<dbReference type="PANTHER" id="PTHR30399:SF1">
    <property type="entry name" value="UTP PYROPHOSPHATASE"/>
    <property type="match status" value="1"/>
</dbReference>
<dbReference type="Pfam" id="PF01863">
    <property type="entry name" value="YgjP-like"/>
    <property type="match status" value="1"/>
</dbReference>
<dbReference type="InterPro" id="IPR002725">
    <property type="entry name" value="YgjP-like_metallopeptidase"/>
</dbReference>
<gene>
    <name evidence="2" type="primary">ygjP</name>
    <name evidence="2" type="ORF">NITFAB_2097</name>
</gene>
<keyword evidence="2" id="KW-0378">Hydrolase</keyword>
<organism evidence="2">
    <name type="scientific">Candidatus Nitrotoga fabula</name>
    <dbReference type="NCBI Taxonomy" id="2182327"/>
    <lineage>
        <taxon>Bacteria</taxon>
        <taxon>Pseudomonadati</taxon>
        <taxon>Pseudomonadota</taxon>
        <taxon>Betaproteobacteria</taxon>
        <taxon>Nitrosomonadales</taxon>
        <taxon>Gallionellaceae</taxon>
        <taxon>Candidatus Nitrotoga</taxon>
    </lineage>
</organism>
<dbReference type="InterPro" id="IPR053136">
    <property type="entry name" value="UTP_pyrophosphatase-like"/>
</dbReference>
<protein>
    <submittedName>
        <fullName evidence="2">Putative metal dependent hydrolase</fullName>
    </submittedName>
</protein>
<accession>A0A2X0RFI9</accession>
<name>A0A2X0RFI9_9PROT</name>
<proteinExistence type="predicted"/>
<dbReference type="EMBL" id="LS423452">
    <property type="protein sequence ID" value="SPS06504.1"/>
    <property type="molecule type" value="Genomic_DNA"/>
</dbReference>
<sequence length="175" mass="20478">MPPAVNKANYLVGYPTEWVGQVQRLIEQDRLARVLLQKYPGMHTVRTDKALYEYVMKIKEMHLRNAGQLDKVVFDAKLHVVRNALGMHSSKSMVQGARLRNRCEIRISSLFRWMPLDFLRMIVVHELAHIREREHGKSFYQLCSHMEPAYHQLEFDLRAYLTYLEAGGLPLWKAG</sequence>
<dbReference type="Gene3D" id="3.30.2010.10">
    <property type="entry name" value="Metalloproteases ('zincins'), catalytic domain"/>
    <property type="match status" value="1"/>
</dbReference>
<reference evidence="2" key="1">
    <citation type="submission" date="2018-05" db="EMBL/GenBank/DDBJ databases">
        <authorList>
            <person name="Lanie J.A."/>
            <person name="Ng W.-L."/>
            <person name="Kazmierczak K.M."/>
            <person name="Andrzejewski T.M."/>
            <person name="Davidsen T.M."/>
            <person name="Wayne K.J."/>
            <person name="Tettelin H."/>
            <person name="Glass J.I."/>
            <person name="Rusch D."/>
            <person name="Podicherti R."/>
            <person name="Tsui H.-C.T."/>
            <person name="Winkler M.E."/>
        </authorList>
    </citation>
    <scope>NUCLEOTIDE SEQUENCE</scope>
    <source>
        <strain evidence="2">KNB</strain>
    </source>
</reference>
<dbReference type="AlphaFoldDB" id="A0A2X0RFI9"/>
<evidence type="ECO:0000313" key="2">
    <source>
        <dbReference type="EMBL" id="SPS06504.1"/>
    </source>
</evidence>
<dbReference type="GO" id="GO:0016787">
    <property type="term" value="F:hydrolase activity"/>
    <property type="evidence" value="ECO:0007669"/>
    <property type="project" value="UniProtKB-KW"/>
</dbReference>
<feature type="domain" description="YgjP-like metallopeptidase" evidence="1">
    <location>
        <begin position="104"/>
        <end position="158"/>
    </location>
</feature>
<evidence type="ECO:0000259" key="1">
    <source>
        <dbReference type="Pfam" id="PF01863"/>
    </source>
</evidence>